<dbReference type="GO" id="GO:0003700">
    <property type="term" value="F:DNA-binding transcription factor activity"/>
    <property type="evidence" value="ECO:0007669"/>
    <property type="project" value="InterPro"/>
</dbReference>
<proteinExistence type="predicted"/>
<dbReference type="PANTHER" id="PTHR33164">
    <property type="entry name" value="TRANSCRIPTIONAL REGULATOR, MARR FAMILY"/>
    <property type="match status" value="1"/>
</dbReference>
<dbReference type="AlphaFoldDB" id="A0AAJ5N848"/>
<evidence type="ECO:0000313" key="2">
    <source>
        <dbReference type="EMBL" id="VBB13586.1"/>
    </source>
</evidence>
<dbReference type="Proteomes" id="UP000268684">
    <property type="component" value="Chromosome II"/>
</dbReference>
<evidence type="ECO:0000313" key="3">
    <source>
        <dbReference type="Proteomes" id="UP000268684"/>
    </source>
</evidence>
<dbReference type="InterPro" id="IPR039422">
    <property type="entry name" value="MarR/SlyA-like"/>
</dbReference>
<accession>A0AAJ5N848</accession>
<sequence length="149" mass="16878">MLVDEHNNRIAEALGIAPSDLMLLYALRRTPEPHCMRPTEVFRLLSVTSGAATYRIDRLVKQDLALRVDDPEDRRSYLLQLSEKGKTMANRAVEVLAEDSNACIRELSSTRLEEIRKTLHEIEEGWMRSVPVDQNPLARVIPKGDSPSV</sequence>
<dbReference type="InterPro" id="IPR036388">
    <property type="entry name" value="WH-like_DNA-bd_sf"/>
</dbReference>
<keyword evidence="3" id="KW-1185">Reference proteome</keyword>
<dbReference type="InterPro" id="IPR036390">
    <property type="entry name" value="WH_DNA-bd_sf"/>
</dbReference>
<protein>
    <submittedName>
        <fullName evidence="2">Multiple antibiotic resistance protein marR,DNA-binding transcriptional repressor MarR,MarR family</fullName>
    </submittedName>
</protein>
<dbReference type="SMART" id="SM00347">
    <property type="entry name" value="HTH_MARR"/>
    <property type="match status" value="1"/>
</dbReference>
<dbReference type="EMBL" id="LR025743">
    <property type="protein sequence ID" value="VBB13586.1"/>
    <property type="molecule type" value="Genomic_DNA"/>
</dbReference>
<gene>
    <name evidence="2" type="primary">marR_7</name>
    <name evidence="2" type="ORF">BSTAB16_3771</name>
</gene>
<feature type="domain" description="HTH marR-type" evidence="1">
    <location>
        <begin position="1"/>
        <end position="124"/>
    </location>
</feature>
<dbReference type="SUPFAM" id="SSF46785">
    <property type="entry name" value="Winged helix' DNA-binding domain"/>
    <property type="match status" value="1"/>
</dbReference>
<dbReference type="PROSITE" id="PS50995">
    <property type="entry name" value="HTH_MARR_2"/>
    <property type="match status" value="1"/>
</dbReference>
<dbReference type="Gene3D" id="1.10.10.10">
    <property type="entry name" value="Winged helix-like DNA-binding domain superfamily/Winged helix DNA-binding domain"/>
    <property type="match status" value="1"/>
</dbReference>
<evidence type="ECO:0000259" key="1">
    <source>
        <dbReference type="PROSITE" id="PS50995"/>
    </source>
</evidence>
<dbReference type="GO" id="GO:0006950">
    <property type="term" value="P:response to stress"/>
    <property type="evidence" value="ECO:0007669"/>
    <property type="project" value="TreeGrafter"/>
</dbReference>
<dbReference type="PANTHER" id="PTHR33164:SF104">
    <property type="entry name" value="TRANSCRIPTIONAL REGULATORY PROTEIN"/>
    <property type="match status" value="1"/>
</dbReference>
<dbReference type="Pfam" id="PF12802">
    <property type="entry name" value="MarR_2"/>
    <property type="match status" value="1"/>
</dbReference>
<reference evidence="2 3" key="1">
    <citation type="submission" date="2017-11" db="EMBL/GenBank/DDBJ databases">
        <authorList>
            <person name="Seth-Smith MB H."/>
        </authorList>
    </citation>
    <scope>NUCLEOTIDE SEQUENCE [LARGE SCALE GENOMIC DNA]</scope>
    <source>
        <strain evidence="2">E</strain>
    </source>
</reference>
<organism evidence="2 3">
    <name type="scientific">Burkholderia stabilis</name>
    <dbReference type="NCBI Taxonomy" id="95485"/>
    <lineage>
        <taxon>Bacteria</taxon>
        <taxon>Pseudomonadati</taxon>
        <taxon>Pseudomonadota</taxon>
        <taxon>Betaproteobacteria</taxon>
        <taxon>Burkholderiales</taxon>
        <taxon>Burkholderiaceae</taxon>
        <taxon>Burkholderia</taxon>
        <taxon>Burkholderia cepacia complex</taxon>
    </lineage>
</organism>
<dbReference type="InterPro" id="IPR000835">
    <property type="entry name" value="HTH_MarR-typ"/>
</dbReference>
<name>A0AAJ5N848_9BURK</name>